<evidence type="ECO:0000256" key="1">
    <source>
        <dbReference type="SAM" id="Phobius"/>
    </source>
</evidence>
<proteinExistence type="predicted"/>
<feature type="transmembrane region" description="Helical" evidence="1">
    <location>
        <begin position="42"/>
        <end position="58"/>
    </location>
</feature>
<organism evidence="2 3">
    <name type="scientific">Nocardia rhamnosiphila</name>
    <dbReference type="NCBI Taxonomy" id="426716"/>
    <lineage>
        <taxon>Bacteria</taxon>
        <taxon>Bacillati</taxon>
        <taxon>Actinomycetota</taxon>
        <taxon>Actinomycetes</taxon>
        <taxon>Mycobacteriales</taxon>
        <taxon>Nocardiaceae</taxon>
        <taxon>Nocardia</taxon>
    </lineage>
</organism>
<evidence type="ECO:0000313" key="3">
    <source>
        <dbReference type="Proteomes" id="UP001550628"/>
    </source>
</evidence>
<keyword evidence="1" id="KW-0812">Transmembrane</keyword>
<feature type="transmembrane region" description="Helical" evidence="1">
    <location>
        <begin position="70"/>
        <end position="90"/>
    </location>
</feature>
<sequence>MSRQCLLQVALLVVGIAFVAGVYPLIHLWPGGFRWRPEQPEYEQMIVVIYAVLGAFLIRASRTPSRHSSLIWFTVWSSLAHAAVMAWHAVRNLSEWQHLVGDVLVLVLVAITLGVLAPRGNAVPAEGCRE</sequence>
<name>A0ABV2WYV6_9NOCA</name>
<evidence type="ECO:0000313" key="2">
    <source>
        <dbReference type="EMBL" id="MEU1956076.1"/>
    </source>
</evidence>
<keyword evidence="1" id="KW-1133">Transmembrane helix</keyword>
<protein>
    <submittedName>
        <fullName evidence="2">DUF6632 domain-containing protein</fullName>
    </submittedName>
</protein>
<feature type="transmembrane region" description="Helical" evidence="1">
    <location>
        <begin position="7"/>
        <end position="30"/>
    </location>
</feature>
<dbReference type="Proteomes" id="UP001550628">
    <property type="component" value="Unassembled WGS sequence"/>
</dbReference>
<keyword evidence="3" id="KW-1185">Reference proteome</keyword>
<feature type="transmembrane region" description="Helical" evidence="1">
    <location>
        <begin position="96"/>
        <end position="117"/>
    </location>
</feature>
<gene>
    <name evidence="2" type="ORF">ABZ510_30020</name>
</gene>
<comment type="caution">
    <text evidence="2">The sequence shown here is derived from an EMBL/GenBank/DDBJ whole genome shotgun (WGS) entry which is preliminary data.</text>
</comment>
<dbReference type="InterPro" id="IPR046572">
    <property type="entry name" value="DUF6632"/>
</dbReference>
<keyword evidence="1" id="KW-0472">Membrane</keyword>
<accession>A0ABV2WYV6</accession>
<dbReference type="RefSeq" id="WP_356959439.1">
    <property type="nucleotide sequence ID" value="NZ_JBEYBD010000029.1"/>
</dbReference>
<dbReference type="EMBL" id="JBEYBF010000032">
    <property type="protein sequence ID" value="MEU1956076.1"/>
    <property type="molecule type" value="Genomic_DNA"/>
</dbReference>
<dbReference type="Pfam" id="PF20337">
    <property type="entry name" value="DUF6632"/>
    <property type="match status" value="1"/>
</dbReference>
<reference evidence="2 3" key="1">
    <citation type="submission" date="2024-06" db="EMBL/GenBank/DDBJ databases">
        <title>The Natural Products Discovery Center: Release of the First 8490 Sequenced Strains for Exploring Actinobacteria Biosynthetic Diversity.</title>
        <authorList>
            <person name="Kalkreuter E."/>
            <person name="Kautsar S.A."/>
            <person name="Yang D."/>
            <person name="Bader C.D."/>
            <person name="Teijaro C.N."/>
            <person name="Fluegel L."/>
            <person name="Davis C.M."/>
            <person name="Simpson J.R."/>
            <person name="Lauterbach L."/>
            <person name="Steele A.D."/>
            <person name="Gui C."/>
            <person name="Meng S."/>
            <person name="Li G."/>
            <person name="Viehrig K."/>
            <person name="Ye F."/>
            <person name="Su P."/>
            <person name="Kiefer A.F."/>
            <person name="Nichols A."/>
            <person name="Cepeda A.J."/>
            <person name="Yan W."/>
            <person name="Fan B."/>
            <person name="Jiang Y."/>
            <person name="Adhikari A."/>
            <person name="Zheng C.-J."/>
            <person name="Schuster L."/>
            <person name="Cowan T.M."/>
            <person name="Smanski M.J."/>
            <person name="Chevrette M.G."/>
            <person name="De Carvalho L.P.S."/>
            <person name="Shen B."/>
        </authorList>
    </citation>
    <scope>NUCLEOTIDE SEQUENCE [LARGE SCALE GENOMIC DNA]</scope>
    <source>
        <strain evidence="2 3">NPDC019708</strain>
    </source>
</reference>